<evidence type="ECO:0000313" key="2">
    <source>
        <dbReference type="Proteomes" id="UP000253420"/>
    </source>
</evidence>
<dbReference type="OrthoDB" id="164285at2"/>
<keyword evidence="2" id="KW-1185">Reference proteome</keyword>
<evidence type="ECO:0000313" key="1">
    <source>
        <dbReference type="EMBL" id="RCS21699.1"/>
    </source>
</evidence>
<comment type="caution">
    <text evidence="1">The sequence shown here is derived from an EMBL/GenBank/DDBJ whole genome shotgun (WGS) entry which is preliminary data.</text>
</comment>
<proteinExistence type="predicted"/>
<gene>
    <name evidence="1" type="ORF">DUT91_22195</name>
</gene>
<dbReference type="Proteomes" id="UP000253420">
    <property type="component" value="Unassembled WGS sequence"/>
</dbReference>
<dbReference type="RefSeq" id="WP_114442655.1">
    <property type="nucleotide sequence ID" value="NZ_QOZG01000016.1"/>
</dbReference>
<reference evidence="1 2" key="1">
    <citation type="submission" date="2018-07" db="EMBL/GenBank/DDBJ databases">
        <title>The draft genome of Phyllobacterium salinisoli.</title>
        <authorList>
            <person name="Liu L."/>
            <person name="Li L."/>
            <person name="Zhang X."/>
            <person name="Liang L."/>
        </authorList>
    </citation>
    <scope>NUCLEOTIDE SEQUENCE [LARGE SCALE GENOMIC DNA]</scope>
    <source>
        <strain evidence="1 2">LLAN61</strain>
    </source>
</reference>
<organism evidence="1 2">
    <name type="scientific">Phyllobacterium salinisoli</name>
    <dbReference type="NCBI Taxonomy" id="1899321"/>
    <lineage>
        <taxon>Bacteria</taxon>
        <taxon>Pseudomonadati</taxon>
        <taxon>Pseudomonadota</taxon>
        <taxon>Alphaproteobacteria</taxon>
        <taxon>Hyphomicrobiales</taxon>
        <taxon>Phyllobacteriaceae</taxon>
        <taxon>Phyllobacterium</taxon>
    </lineage>
</organism>
<name>A0A368JX19_9HYPH</name>
<sequence length="126" mass="14463">MRYSGGIKIATDKNWIKRATGKYGEGNALVDTAAEMEEWIERYQFAPAAAWVRDRFKYKSNDLWEALATIDYAKLAVEHDATGPSPAVILAYIEADDEWRHKIESYASQKRRFKTSWSSLRPCLQA</sequence>
<dbReference type="AlphaFoldDB" id="A0A368JX19"/>
<accession>A0A368JX19</accession>
<dbReference type="EMBL" id="QOZG01000016">
    <property type="protein sequence ID" value="RCS21699.1"/>
    <property type="molecule type" value="Genomic_DNA"/>
</dbReference>
<protein>
    <submittedName>
        <fullName evidence="1">Uncharacterized protein</fullName>
    </submittedName>
</protein>